<dbReference type="Proteomes" id="UP001164746">
    <property type="component" value="Chromosome 9"/>
</dbReference>
<dbReference type="EMBL" id="CP111020">
    <property type="protein sequence ID" value="WAR14360.1"/>
    <property type="molecule type" value="Genomic_DNA"/>
</dbReference>
<organism evidence="1 2">
    <name type="scientific">Mya arenaria</name>
    <name type="common">Soft-shell clam</name>
    <dbReference type="NCBI Taxonomy" id="6604"/>
    <lineage>
        <taxon>Eukaryota</taxon>
        <taxon>Metazoa</taxon>
        <taxon>Spiralia</taxon>
        <taxon>Lophotrochozoa</taxon>
        <taxon>Mollusca</taxon>
        <taxon>Bivalvia</taxon>
        <taxon>Autobranchia</taxon>
        <taxon>Heteroconchia</taxon>
        <taxon>Euheterodonta</taxon>
        <taxon>Imparidentia</taxon>
        <taxon>Neoheterodontei</taxon>
        <taxon>Myida</taxon>
        <taxon>Myoidea</taxon>
        <taxon>Myidae</taxon>
        <taxon>Mya</taxon>
    </lineage>
</organism>
<protein>
    <recommendedName>
        <fullName evidence="3">Protein quiver</fullName>
    </recommendedName>
</protein>
<gene>
    <name evidence="1" type="ORF">MAR_004465</name>
</gene>
<evidence type="ECO:0008006" key="3">
    <source>
        <dbReference type="Google" id="ProtNLM"/>
    </source>
</evidence>
<sequence>MDMINKLFVFMVTVGSVEMNETATNLQCYSCFGTGGNNECEQFKTYKEAMDDNKSYSHYLKNCTPPYNQSCIIETFSVLGQTVSHIRDCSDGRFFSFNQTLQNQRNAYTRLHELDNSNETACVWDGQHLVCLSKCDGDFCNGPVLERKINAAAEQGVSLTVMSALSVVGLCLRIR</sequence>
<accession>A0ABY7EWN2</accession>
<keyword evidence="2" id="KW-1185">Reference proteome</keyword>
<name>A0ABY7EWN2_MYAAR</name>
<reference evidence="1" key="1">
    <citation type="submission" date="2022-11" db="EMBL/GenBank/DDBJ databases">
        <title>Centuries of genome instability and evolution in soft-shell clam transmissible cancer (bioRxiv).</title>
        <authorList>
            <person name="Hart S.F.M."/>
            <person name="Yonemitsu M.A."/>
            <person name="Giersch R.M."/>
            <person name="Beal B.F."/>
            <person name="Arriagada G."/>
            <person name="Davis B.W."/>
            <person name="Ostrander E.A."/>
            <person name="Goff S.P."/>
            <person name="Metzger M.J."/>
        </authorList>
    </citation>
    <scope>NUCLEOTIDE SEQUENCE</scope>
    <source>
        <strain evidence="1">MELC-2E11</strain>
        <tissue evidence="1">Siphon/mantle</tissue>
    </source>
</reference>
<evidence type="ECO:0000313" key="1">
    <source>
        <dbReference type="EMBL" id="WAR14360.1"/>
    </source>
</evidence>
<evidence type="ECO:0000313" key="2">
    <source>
        <dbReference type="Proteomes" id="UP001164746"/>
    </source>
</evidence>
<proteinExistence type="predicted"/>